<accession>A0A177G4C6</accession>
<comment type="caution">
    <text evidence="1">The sequence shown here is derived from an EMBL/GenBank/DDBJ whole genome shotgun (WGS) entry which is preliminary data.</text>
</comment>
<dbReference type="Proteomes" id="UP000077349">
    <property type="component" value="Unassembled WGS sequence"/>
</dbReference>
<organism evidence="1 2">
    <name type="scientific">Acetobacter malorum</name>
    <dbReference type="NCBI Taxonomy" id="178901"/>
    <lineage>
        <taxon>Bacteria</taxon>
        <taxon>Pseudomonadati</taxon>
        <taxon>Pseudomonadota</taxon>
        <taxon>Alphaproteobacteria</taxon>
        <taxon>Acetobacterales</taxon>
        <taxon>Acetobacteraceae</taxon>
        <taxon>Acetobacter</taxon>
    </lineage>
</organism>
<evidence type="ECO:0000313" key="2">
    <source>
        <dbReference type="Proteomes" id="UP000077349"/>
    </source>
</evidence>
<protein>
    <submittedName>
        <fullName evidence="1">Uncharacterized protein</fullName>
    </submittedName>
</protein>
<sequence>MRPLRCKIHAGLCHGQFVEDFFNPGGAGSTGHTGEGQVDASFIHRKPGFADCAHHGLDRGGWAVHLHLRAFRCKIDRSLHTILTVQNFFNPRGTGCAGHATNGETDGL</sequence>
<evidence type="ECO:0000313" key="1">
    <source>
        <dbReference type="EMBL" id="OAG75219.1"/>
    </source>
</evidence>
<reference evidence="1 2" key="1">
    <citation type="submission" date="2016-03" db="EMBL/GenBank/DDBJ databases">
        <title>Draft genome sequence of Acetobacter malorum CECT 7742, a strain isolated from strawberry vinegar.</title>
        <authorList>
            <person name="Sainz F."/>
            <person name="Mas A."/>
            <person name="Torija M.J."/>
        </authorList>
    </citation>
    <scope>NUCLEOTIDE SEQUENCE [LARGE SCALE GENOMIC DNA]</scope>
    <source>
        <strain evidence="1 2">CECT 7742</strain>
    </source>
</reference>
<dbReference type="EMBL" id="LVHD01000095">
    <property type="protein sequence ID" value="OAG75219.1"/>
    <property type="molecule type" value="Genomic_DNA"/>
</dbReference>
<name>A0A177G4C6_9PROT</name>
<dbReference type="AlphaFoldDB" id="A0A177G4C6"/>
<proteinExistence type="predicted"/>
<gene>
    <name evidence="1" type="ORF">Amal_03612</name>
</gene>